<dbReference type="Proteomes" id="UP000192247">
    <property type="component" value="Unassembled WGS sequence"/>
</dbReference>
<evidence type="ECO:0000313" key="1">
    <source>
        <dbReference type="EMBL" id="OQR66791.1"/>
    </source>
</evidence>
<dbReference type="AlphaFoldDB" id="A0A1V9X056"/>
<dbReference type="EMBL" id="MNPL01031128">
    <property type="protein sequence ID" value="OQR66791.1"/>
    <property type="molecule type" value="Genomic_DNA"/>
</dbReference>
<protein>
    <submittedName>
        <fullName evidence="1">Uncharacterized protein</fullName>
    </submittedName>
</protein>
<name>A0A1V9X056_9ACAR</name>
<keyword evidence="2" id="KW-1185">Reference proteome</keyword>
<organism evidence="1 2">
    <name type="scientific">Tropilaelaps mercedesae</name>
    <dbReference type="NCBI Taxonomy" id="418985"/>
    <lineage>
        <taxon>Eukaryota</taxon>
        <taxon>Metazoa</taxon>
        <taxon>Ecdysozoa</taxon>
        <taxon>Arthropoda</taxon>
        <taxon>Chelicerata</taxon>
        <taxon>Arachnida</taxon>
        <taxon>Acari</taxon>
        <taxon>Parasitiformes</taxon>
        <taxon>Mesostigmata</taxon>
        <taxon>Gamasina</taxon>
        <taxon>Dermanyssoidea</taxon>
        <taxon>Laelapidae</taxon>
        <taxon>Tropilaelaps</taxon>
    </lineage>
</organism>
<dbReference type="InParanoid" id="A0A1V9X056"/>
<sequence>MFVYPSNFCPILHSQQRTNDLYKWVTVEVKMNILKYLTRNYPSWDCLNQHHQFLPRYSSKLGGDSPIGWATSFEREQKPFTCITRLEHIPSVDIVRVMMCLRRWLDWAWSA</sequence>
<evidence type="ECO:0000313" key="2">
    <source>
        <dbReference type="Proteomes" id="UP000192247"/>
    </source>
</evidence>
<accession>A0A1V9X056</accession>
<comment type="caution">
    <text evidence="1">The sequence shown here is derived from an EMBL/GenBank/DDBJ whole genome shotgun (WGS) entry which is preliminary data.</text>
</comment>
<proteinExistence type="predicted"/>
<reference evidence="1 2" key="1">
    <citation type="journal article" date="2017" name="Gigascience">
        <title>Draft genome of the honey bee ectoparasitic mite, Tropilaelaps mercedesae, is shaped by the parasitic life history.</title>
        <authorList>
            <person name="Dong X."/>
            <person name="Armstrong S.D."/>
            <person name="Xia D."/>
            <person name="Makepeace B.L."/>
            <person name="Darby A.C."/>
            <person name="Kadowaki T."/>
        </authorList>
    </citation>
    <scope>NUCLEOTIDE SEQUENCE [LARGE SCALE GENOMIC DNA]</scope>
    <source>
        <strain evidence="1">Wuxi-XJTLU</strain>
    </source>
</reference>
<gene>
    <name evidence="1" type="ORF">BIW11_13927</name>
</gene>